<feature type="region of interest" description="Disordered" evidence="1">
    <location>
        <begin position="435"/>
        <end position="454"/>
    </location>
</feature>
<feature type="compositionally biased region" description="Acidic residues" evidence="1">
    <location>
        <begin position="172"/>
        <end position="195"/>
    </location>
</feature>
<accession>A0A258CUS8</accession>
<feature type="region of interest" description="Disordered" evidence="1">
    <location>
        <begin position="164"/>
        <end position="223"/>
    </location>
</feature>
<dbReference type="EMBL" id="NCDQ01000410">
    <property type="protein sequence ID" value="OYW99320.1"/>
    <property type="molecule type" value="Genomic_DNA"/>
</dbReference>
<feature type="compositionally biased region" description="Acidic residues" evidence="1">
    <location>
        <begin position="205"/>
        <end position="217"/>
    </location>
</feature>
<dbReference type="Proteomes" id="UP000215616">
    <property type="component" value="Unassembled WGS sequence"/>
</dbReference>
<name>A0A258CUS8_CAUVI</name>
<evidence type="ECO:0000256" key="1">
    <source>
        <dbReference type="SAM" id="MobiDB-lite"/>
    </source>
</evidence>
<feature type="non-terminal residue" evidence="2">
    <location>
        <position position="1"/>
    </location>
</feature>
<protein>
    <submittedName>
        <fullName evidence="2">Chromosome partitioning protein ParB</fullName>
    </submittedName>
</protein>
<gene>
    <name evidence="2" type="ORF">B7Z12_18285</name>
</gene>
<feature type="compositionally biased region" description="Low complexity" evidence="1">
    <location>
        <begin position="440"/>
        <end position="454"/>
    </location>
</feature>
<dbReference type="AlphaFoldDB" id="A0A258CUS8"/>
<organism evidence="2 3">
    <name type="scientific">Caulobacter vibrioides</name>
    <name type="common">Caulobacter crescentus</name>
    <dbReference type="NCBI Taxonomy" id="155892"/>
    <lineage>
        <taxon>Bacteria</taxon>
        <taxon>Pseudomonadati</taxon>
        <taxon>Pseudomonadota</taxon>
        <taxon>Alphaproteobacteria</taxon>
        <taxon>Caulobacterales</taxon>
        <taxon>Caulobacteraceae</taxon>
        <taxon>Caulobacter</taxon>
    </lineage>
</organism>
<evidence type="ECO:0000313" key="2">
    <source>
        <dbReference type="EMBL" id="OYW99320.1"/>
    </source>
</evidence>
<reference evidence="2 3" key="1">
    <citation type="submission" date="2017-03" db="EMBL/GenBank/DDBJ databases">
        <title>Lifting the veil on microbial sulfur biogeochemistry in mining wastewaters.</title>
        <authorList>
            <person name="Kantor R.S."/>
            <person name="Colenbrander Nelson T."/>
            <person name="Marshall S."/>
            <person name="Bennett D."/>
            <person name="Apte S."/>
            <person name="Camacho D."/>
            <person name="Thomas B.C."/>
            <person name="Warren L.A."/>
            <person name="Banfield J.F."/>
        </authorList>
    </citation>
    <scope>NUCLEOTIDE SEQUENCE [LARGE SCALE GENOMIC DNA]</scope>
    <source>
        <strain evidence="2">32-67-7</strain>
    </source>
</reference>
<proteinExistence type="predicted"/>
<evidence type="ECO:0000313" key="3">
    <source>
        <dbReference type="Proteomes" id="UP000215616"/>
    </source>
</evidence>
<sequence length="497" mass="52000">VAADDRRVLFVGLDAYVEAGGPVLRDLFTEDRGGWVEDVVLLDRLVLEKLEAIAVNVRDDEGWKWSAAFLDTPTGHGCSRVWERVLPRSVEDGEAIAALQAEEAALTDQWADVEPPPPEVTARFEAIQDALDAYGEDYGFDPAEKARAGVFVVLGAYGQARIDRGFVRPEDEPAPEPEVDDDEDQGVLDGEDDAAGADALGAEAGEGDEDEAAEEPVGDPGAPLSARLVADLTAYKTAALRDALAGDPDLALVALAHALALRVFGVGGFATCLDIRMGSHVLSGEADGIEDSVAGLANAERHAAWARQIPDRAEAMWDFIVGLDGDSRAALLAHCVSLSLNAVRGFERRPLALAHAETLATALDLDMTAYWKPTAARYLDRVTKAHVLAAVTEGVSAEAAGRIAGLKKPDMVAAAEPLLAGTGWLPALLRTVKPDHGQAEADPADPAAALDPADPGAPVEVLALDVGLEPVQGDGAAAEVAEAEAIESVEAHAVAAQ</sequence>
<comment type="caution">
    <text evidence="2">The sequence shown here is derived from an EMBL/GenBank/DDBJ whole genome shotgun (WGS) entry which is preliminary data.</text>
</comment>